<gene>
    <name evidence="1" type="ORF">EgrG_001007600</name>
</gene>
<reference evidence="1" key="2">
    <citation type="submission" date="2014-06" db="EMBL/GenBank/DDBJ databases">
        <authorList>
            <person name="Aslett M."/>
        </authorList>
    </citation>
    <scope>NUCLEOTIDE SEQUENCE</scope>
</reference>
<dbReference type="InterPro" id="IPR015943">
    <property type="entry name" value="WD40/YVTN_repeat-like_dom_sf"/>
</dbReference>
<dbReference type="OrthoDB" id="538223at2759"/>
<sequence length="128" mass="13783">MKVLQLSKGPIFGRKGDISLIHLDKAAVTSTLSTPRLQLSAVAFSSDGSGLAVSSLSGHMLVGKVDQTENNEQLPRFSFIKRQRLQDGIALCLDWHCAGECIATGGLDSFVRTFALEKSLTVDVLRGH</sequence>
<dbReference type="SUPFAM" id="SSF50978">
    <property type="entry name" value="WD40 repeat-like"/>
    <property type="match status" value="1"/>
</dbReference>
<evidence type="ECO:0000313" key="2">
    <source>
        <dbReference type="Proteomes" id="UP000492820"/>
    </source>
</evidence>
<evidence type="ECO:0000313" key="1">
    <source>
        <dbReference type="EMBL" id="CDS17331.1"/>
    </source>
</evidence>
<dbReference type="InterPro" id="IPR036322">
    <property type="entry name" value="WD40_repeat_dom_sf"/>
</dbReference>
<organism evidence="1">
    <name type="scientific">Echinococcus granulosus</name>
    <name type="common">Hydatid tapeworm</name>
    <dbReference type="NCBI Taxonomy" id="6210"/>
    <lineage>
        <taxon>Eukaryota</taxon>
        <taxon>Metazoa</taxon>
        <taxon>Spiralia</taxon>
        <taxon>Lophotrochozoa</taxon>
        <taxon>Platyhelminthes</taxon>
        <taxon>Cestoda</taxon>
        <taxon>Eucestoda</taxon>
        <taxon>Cyclophyllidea</taxon>
        <taxon>Taeniidae</taxon>
        <taxon>Echinococcus</taxon>
        <taxon>Echinococcus granulosus group</taxon>
    </lineage>
</organism>
<reference evidence="3" key="3">
    <citation type="submission" date="2020-10" db="UniProtKB">
        <authorList>
            <consortium name="WormBaseParasite"/>
        </authorList>
    </citation>
    <scope>IDENTIFICATION</scope>
</reference>
<protein>
    <submittedName>
        <fullName evidence="3">WD_REPEATS_REGION domain-containing protein</fullName>
    </submittedName>
</protein>
<dbReference type="WBParaSite" id="EgrG_001007600">
    <property type="protein sequence ID" value="EgrG_001007600"/>
    <property type="gene ID" value="EgrG_001007600"/>
</dbReference>
<proteinExistence type="predicted"/>
<dbReference type="EMBL" id="LK028577">
    <property type="protein sequence ID" value="CDS17331.1"/>
    <property type="molecule type" value="Genomic_DNA"/>
</dbReference>
<dbReference type="Gene3D" id="2.130.10.10">
    <property type="entry name" value="YVTN repeat-like/Quinoprotein amine dehydrogenase"/>
    <property type="match status" value="1"/>
</dbReference>
<accession>A0A068WIA1</accession>
<reference evidence="1 2" key="1">
    <citation type="journal article" date="2013" name="Nature">
        <title>The genomes of four tapeworm species reveal adaptations to parasitism.</title>
        <authorList>
            <person name="Tsai I.J."/>
            <person name="Zarowiecki M."/>
            <person name="Holroyd N."/>
            <person name="Garciarrubio A."/>
            <person name="Sanchez-Flores A."/>
            <person name="Brooks K.L."/>
            <person name="Tracey A."/>
            <person name="Bobes R.J."/>
            <person name="Fragoso G."/>
            <person name="Sciutto E."/>
            <person name="Aslett M."/>
            <person name="Beasley H."/>
            <person name="Bennett H.M."/>
            <person name="Cai J."/>
            <person name="Camicia F."/>
            <person name="Clark R."/>
            <person name="Cucher M."/>
            <person name="De Silva N."/>
            <person name="Day T.A."/>
            <person name="Deplazes P."/>
            <person name="Estrada K."/>
            <person name="Fernandez C."/>
            <person name="Holland P.W."/>
            <person name="Hou J."/>
            <person name="Hu S."/>
            <person name="Huckvale T."/>
            <person name="Hung S.S."/>
            <person name="Kamenetzky L."/>
            <person name="Keane J.A."/>
            <person name="Kiss F."/>
            <person name="Koziol U."/>
            <person name="Lambert O."/>
            <person name="Liu K."/>
            <person name="Luo X."/>
            <person name="Luo Y."/>
            <person name="Macchiaroli N."/>
            <person name="Nichol S."/>
            <person name="Paps J."/>
            <person name="Parkinson J."/>
            <person name="Pouchkina-Stantcheva N."/>
            <person name="Riddiford N."/>
            <person name="Rosenzvit M."/>
            <person name="Salinas G."/>
            <person name="Wasmuth J.D."/>
            <person name="Zamanian M."/>
            <person name="Zheng Y."/>
            <person name="Cai X."/>
            <person name="Soberon X."/>
            <person name="Olson P.D."/>
            <person name="Laclette J.P."/>
            <person name="Brehm K."/>
            <person name="Berriman M."/>
            <person name="Garciarrubio A."/>
            <person name="Bobes R.J."/>
            <person name="Fragoso G."/>
            <person name="Sanchez-Flores A."/>
            <person name="Estrada K."/>
            <person name="Cevallos M.A."/>
            <person name="Morett E."/>
            <person name="Gonzalez V."/>
            <person name="Portillo T."/>
            <person name="Ochoa-Leyva A."/>
            <person name="Jose M.V."/>
            <person name="Sciutto E."/>
            <person name="Landa A."/>
            <person name="Jimenez L."/>
            <person name="Valdes V."/>
            <person name="Carrero J.C."/>
            <person name="Larralde C."/>
            <person name="Morales-Montor J."/>
            <person name="Limon-Lason J."/>
            <person name="Soberon X."/>
            <person name="Laclette J.P."/>
        </authorList>
    </citation>
    <scope>NUCLEOTIDE SEQUENCE [LARGE SCALE GENOMIC DNA]</scope>
</reference>
<name>A0A068WIA1_ECHGR</name>
<evidence type="ECO:0000313" key="3">
    <source>
        <dbReference type="WBParaSite" id="EgrG_001007600"/>
    </source>
</evidence>
<dbReference type="AlphaFoldDB" id="A0A068WIA1"/>
<dbReference type="Proteomes" id="UP000492820">
    <property type="component" value="Unassembled WGS sequence"/>
</dbReference>